<proteinExistence type="predicted"/>
<evidence type="ECO:0000313" key="2">
    <source>
        <dbReference type="EMBL" id="QEH36843.1"/>
    </source>
</evidence>
<accession>A0A5B9W8E4</accession>
<dbReference type="Proteomes" id="UP000324233">
    <property type="component" value="Chromosome"/>
</dbReference>
<keyword evidence="3" id="KW-1185">Reference proteome</keyword>
<protein>
    <recommendedName>
        <fullName evidence="4">DUF983 domain-containing protein</fullName>
    </recommendedName>
</protein>
<feature type="transmembrane region" description="Helical" evidence="1">
    <location>
        <begin position="81"/>
        <end position="100"/>
    </location>
</feature>
<reference evidence="2 3" key="1">
    <citation type="submission" date="2019-08" db="EMBL/GenBank/DDBJ databases">
        <title>Deep-cultivation of Planctomycetes and their phenomic and genomic characterization uncovers novel biology.</title>
        <authorList>
            <person name="Wiegand S."/>
            <person name="Jogler M."/>
            <person name="Boedeker C."/>
            <person name="Pinto D."/>
            <person name="Vollmers J."/>
            <person name="Rivas-Marin E."/>
            <person name="Kohn T."/>
            <person name="Peeters S.H."/>
            <person name="Heuer A."/>
            <person name="Rast P."/>
            <person name="Oberbeckmann S."/>
            <person name="Bunk B."/>
            <person name="Jeske O."/>
            <person name="Meyerdierks A."/>
            <person name="Storesund J.E."/>
            <person name="Kallscheuer N."/>
            <person name="Luecker S."/>
            <person name="Lage O.M."/>
            <person name="Pohl T."/>
            <person name="Merkel B.J."/>
            <person name="Hornburger P."/>
            <person name="Mueller R.-W."/>
            <person name="Bruemmer F."/>
            <person name="Labrenz M."/>
            <person name="Spormann A.M."/>
            <person name="Op den Camp H."/>
            <person name="Overmann J."/>
            <person name="Amann R."/>
            <person name="Jetten M.S.M."/>
            <person name="Mascher T."/>
            <person name="Medema M.H."/>
            <person name="Devos D.P."/>
            <person name="Kaster A.-K."/>
            <person name="Ovreas L."/>
            <person name="Rohde M."/>
            <person name="Galperin M.Y."/>
            <person name="Jogler C."/>
        </authorList>
    </citation>
    <scope>NUCLEOTIDE SEQUENCE [LARGE SCALE GENOMIC DNA]</scope>
    <source>
        <strain evidence="2 3">OJF2</strain>
    </source>
</reference>
<evidence type="ECO:0000313" key="3">
    <source>
        <dbReference type="Proteomes" id="UP000324233"/>
    </source>
</evidence>
<dbReference type="RefSeq" id="WP_148596481.1">
    <property type="nucleotide sequence ID" value="NZ_CP042997.1"/>
</dbReference>
<keyword evidence="1" id="KW-0812">Transmembrane</keyword>
<keyword evidence="1" id="KW-1133">Transmembrane helix</keyword>
<dbReference type="KEGG" id="agv:OJF2_54280"/>
<dbReference type="OrthoDB" id="9799456at2"/>
<gene>
    <name evidence="2" type="ORF">OJF2_54280</name>
</gene>
<sequence>MNMRFQPTPLTVLRRGCPRCGRPMFGGLFTMHERCPGCRLLFDRGEPGYYTGAMSLASVFSFPLVVFLLAVVHLLFPRWSLTAAASAATALCVALTPWIWQFSRTIWIHLDQSVDPVSRDYRGPHSRRRRG</sequence>
<organism evidence="2 3">
    <name type="scientific">Aquisphaera giovannonii</name>
    <dbReference type="NCBI Taxonomy" id="406548"/>
    <lineage>
        <taxon>Bacteria</taxon>
        <taxon>Pseudomonadati</taxon>
        <taxon>Planctomycetota</taxon>
        <taxon>Planctomycetia</taxon>
        <taxon>Isosphaerales</taxon>
        <taxon>Isosphaeraceae</taxon>
        <taxon>Aquisphaera</taxon>
    </lineage>
</organism>
<keyword evidence="1" id="KW-0472">Membrane</keyword>
<dbReference type="InterPro" id="IPR009325">
    <property type="entry name" value="DUF983"/>
</dbReference>
<evidence type="ECO:0008006" key="4">
    <source>
        <dbReference type="Google" id="ProtNLM"/>
    </source>
</evidence>
<name>A0A5B9W8E4_9BACT</name>
<dbReference type="Pfam" id="PF06170">
    <property type="entry name" value="DUF983"/>
    <property type="match status" value="1"/>
</dbReference>
<evidence type="ECO:0000256" key="1">
    <source>
        <dbReference type="SAM" id="Phobius"/>
    </source>
</evidence>
<dbReference type="EMBL" id="CP042997">
    <property type="protein sequence ID" value="QEH36843.1"/>
    <property type="molecule type" value="Genomic_DNA"/>
</dbReference>
<dbReference type="AlphaFoldDB" id="A0A5B9W8E4"/>
<feature type="transmembrane region" description="Helical" evidence="1">
    <location>
        <begin position="49"/>
        <end position="75"/>
    </location>
</feature>